<dbReference type="SUPFAM" id="SSF63867">
    <property type="entry name" value="MoeA C-terminal domain-like"/>
    <property type="match status" value="1"/>
</dbReference>
<comment type="caution">
    <text evidence="5">The sequence shown here is derived from an EMBL/GenBank/DDBJ whole genome shotgun (WGS) entry which is preliminary data.</text>
</comment>
<name>A0A7D9LCB5_PARCT</name>
<sequence>VVDPGTREIKPGQIRDCNRTTLIAACKQQGFSVHDLGISQDNVESLKKRLLEGLDVADMIITSGGVSMGEKDLLKPILQDELNATIHFGRVFMKPGKPTTFATLKHNEKDKLFFALPGNPVSALVTFYLFVFPALRKMSGYQNANLPKIKAKLSTDVKLDPRPEYHRVLLSWKHDHPIPLATSTGSQCSSRLLSMRTANALLVLPPKTETRSMLAKDSIVDALVIGSL</sequence>
<comment type="similarity">
    <text evidence="1">In the N-terminal section; belongs to the MoaB/Mog family.</text>
</comment>
<keyword evidence="4" id="KW-0479">Metal-binding</keyword>
<dbReference type="InterPro" id="IPR038987">
    <property type="entry name" value="MoeA-like"/>
</dbReference>
<keyword evidence="4" id="KW-0808">Transferase</keyword>
<comment type="catalytic activity">
    <reaction evidence="4">
        <text>molybdopterin + ATP + H(+) = adenylyl-molybdopterin + diphosphate</text>
        <dbReference type="Rhea" id="RHEA:31331"/>
        <dbReference type="ChEBI" id="CHEBI:15378"/>
        <dbReference type="ChEBI" id="CHEBI:30616"/>
        <dbReference type="ChEBI" id="CHEBI:33019"/>
        <dbReference type="ChEBI" id="CHEBI:58698"/>
        <dbReference type="ChEBI" id="CHEBI:62727"/>
    </reaction>
</comment>
<dbReference type="FunFam" id="2.40.340.10:FF:000001">
    <property type="entry name" value="Molybdopterin molybdenumtransferase"/>
    <property type="match status" value="1"/>
</dbReference>
<dbReference type="SUPFAM" id="SSF53218">
    <property type="entry name" value="Molybdenum cofactor biosynthesis proteins"/>
    <property type="match status" value="1"/>
</dbReference>
<comment type="function">
    <text evidence="4">Catalyzes two steps in the biosynthesis of the molybdenum cofactor. In the first step, molybdopterin is adenylated. Subsequently, molybdate is inserted into adenylated molybdopterin and AMP is released.</text>
</comment>
<organism evidence="5 6">
    <name type="scientific">Paramuricea clavata</name>
    <name type="common">Red gorgonian</name>
    <name type="synonym">Violescent sea-whip</name>
    <dbReference type="NCBI Taxonomy" id="317549"/>
    <lineage>
        <taxon>Eukaryota</taxon>
        <taxon>Metazoa</taxon>
        <taxon>Cnidaria</taxon>
        <taxon>Anthozoa</taxon>
        <taxon>Octocorallia</taxon>
        <taxon>Malacalcyonacea</taxon>
        <taxon>Plexauridae</taxon>
        <taxon>Paramuricea</taxon>
    </lineage>
</organism>
<comment type="pathway">
    <text evidence="4">Cofactor biosynthesis; molybdopterin biosynthesis.</text>
</comment>
<dbReference type="InterPro" id="IPR001453">
    <property type="entry name" value="MoaB/Mog_dom"/>
</dbReference>
<dbReference type="GO" id="GO:0061598">
    <property type="term" value="F:molybdopterin adenylyltransferase activity"/>
    <property type="evidence" value="ECO:0007669"/>
    <property type="project" value="UniProtKB-UniRule"/>
</dbReference>
<evidence type="ECO:0000256" key="3">
    <source>
        <dbReference type="ARBA" id="ARBA00023150"/>
    </source>
</evidence>
<feature type="non-terminal residue" evidence="5">
    <location>
        <position position="1"/>
    </location>
</feature>
<accession>A0A7D9LCB5</accession>
<dbReference type="Gene3D" id="2.40.340.10">
    <property type="entry name" value="MoeA, C-terminal, domain IV"/>
    <property type="match status" value="1"/>
</dbReference>
<dbReference type="NCBIfam" id="TIGR00177">
    <property type="entry name" value="molyb_syn"/>
    <property type="match status" value="1"/>
</dbReference>
<keyword evidence="6" id="KW-1185">Reference proteome</keyword>
<dbReference type="UniPathway" id="UPA00344"/>
<keyword evidence="3 4" id="KW-0501">Molybdenum cofactor biosynthesis</keyword>
<dbReference type="InterPro" id="IPR005111">
    <property type="entry name" value="MoeA_C_domain_IV"/>
</dbReference>
<dbReference type="Gene3D" id="3.40.980.10">
    <property type="entry name" value="MoaB/Mog-like domain"/>
    <property type="match status" value="1"/>
</dbReference>
<dbReference type="FunFam" id="3.40.980.10:FF:000001">
    <property type="entry name" value="Molybdopterin molybdenumtransferase"/>
    <property type="match status" value="1"/>
</dbReference>
<dbReference type="SMART" id="SM00852">
    <property type="entry name" value="MoCF_biosynth"/>
    <property type="match status" value="1"/>
</dbReference>
<dbReference type="PANTHER" id="PTHR10192:SF5">
    <property type="entry name" value="GEPHYRIN"/>
    <property type="match status" value="1"/>
</dbReference>
<dbReference type="OrthoDB" id="4349954at2759"/>
<dbReference type="Pfam" id="PF03454">
    <property type="entry name" value="MoeA_C"/>
    <property type="match status" value="1"/>
</dbReference>
<dbReference type="InterPro" id="IPR008284">
    <property type="entry name" value="MoCF_biosynth_CS"/>
</dbReference>
<evidence type="ECO:0000256" key="1">
    <source>
        <dbReference type="ARBA" id="ARBA00007589"/>
    </source>
</evidence>
<proteinExistence type="inferred from homology"/>
<keyword evidence="4" id="KW-0500">Molybdenum</keyword>
<evidence type="ECO:0000313" key="6">
    <source>
        <dbReference type="Proteomes" id="UP001152795"/>
    </source>
</evidence>
<dbReference type="EC" id="2.10.1.1" evidence="2"/>
<dbReference type="PANTHER" id="PTHR10192">
    <property type="entry name" value="MOLYBDOPTERIN BIOSYNTHESIS PROTEIN"/>
    <property type="match status" value="1"/>
</dbReference>
<dbReference type="Pfam" id="PF00994">
    <property type="entry name" value="MoCF_biosynth"/>
    <property type="match status" value="1"/>
</dbReference>
<dbReference type="InterPro" id="IPR036688">
    <property type="entry name" value="MoeA_C_domain_IV_sf"/>
</dbReference>
<dbReference type="PROSITE" id="PS01079">
    <property type="entry name" value="MOCF_BIOSYNTHESIS_2"/>
    <property type="match status" value="1"/>
</dbReference>
<comment type="cofactor">
    <cofactor evidence="4">
        <name>Mg(2+)</name>
        <dbReference type="ChEBI" id="CHEBI:18420"/>
    </cofactor>
</comment>
<dbReference type="GO" id="GO:0006777">
    <property type="term" value="P:Mo-molybdopterin cofactor biosynthetic process"/>
    <property type="evidence" value="ECO:0007669"/>
    <property type="project" value="UniProtKB-UniRule"/>
</dbReference>
<dbReference type="InterPro" id="IPR036425">
    <property type="entry name" value="MoaB/Mog-like_dom_sf"/>
</dbReference>
<evidence type="ECO:0000313" key="5">
    <source>
        <dbReference type="EMBL" id="CAB4030013.1"/>
    </source>
</evidence>
<dbReference type="AlphaFoldDB" id="A0A7D9LCB5"/>
<dbReference type="EMBL" id="CACRXK020016563">
    <property type="protein sequence ID" value="CAB4030013.1"/>
    <property type="molecule type" value="Genomic_DNA"/>
</dbReference>
<dbReference type="Proteomes" id="UP001152795">
    <property type="component" value="Unassembled WGS sequence"/>
</dbReference>
<reference evidence="5" key="1">
    <citation type="submission" date="2020-04" db="EMBL/GenBank/DDBJ databases">
        <authorList>
            <person name="Alioto T."/>
            <person name="Alioto T."/>
            <person name="Gomez Garrido J."/>
        </authorList>
    </citation>
    <scope>NUCLEOTIDE SEQUENCE</scope>
    <source>
        <strain evidence="5">A484AB</strain>
    </source>
</reference>
<dbReference type="GO" id="GO:0005524">
    <property type="term" value="F:ATP binding"/>
    <property type="evidence" value="ECO:0007669"/>
    <property type="project" value="UniProtKB-UniRule"/>
</dbReference>
<dbReference type="GO" id="GO:0061599">
    <property type="term" value="F:molybdopterin molybdotransferase activity"/>
    <property type="evidence" value="ECO:0007669"/>
    <property type="project" value="UniProtKB-UniRule"/>
</dbReference>
<evidence type="ECO:0000256" key="2">
    <source>
        <dbReference type="ARBA" id="ARBA00013269"/>
    </source>
</evidence>
<evidence type="ECO:0000256" key="4">
    <source>
        <dbReference type="RuleBase" id="RU365090"/>
    </source>
</evidence>
<gene>
    <name evidence="5" type="ORF">PACLA_8A048744</name>
</gene>
<dbReference type="GO" id="GO:0046872">
    <property type="term" value="F:metal ion binding"/>
    <property type="evidence" value="ECO:0007669"/>
    <property type="project" value="UniProtKB-UniRule"/>
</dbReference>
<dbReference type="GO" id="GO:0005829">
    <property type="term" value="C:cytosol"/>
    <property type="evidence" value="ECO:0007669"/>
    <property type="project" value="TreeGrafter"/>
</dbReference>
<comment type="catalytic activity">
    <reaction evidence="4">
        <text>adenylyl-molybdopterin + molybdate = Mo-molybdopterin + AMP + H(+)</text>
        <dbReference type="Rhea" id="RHEA:35047"/>
        <dbReference type="ChEBI" id="CHEBI:15378"/>
        <dbReference type="ChEBI" id="CHEBI:36264"/>
        <dbReference type="ChEBI" id="CHEBI:62727"/>
        <dbReference type="ChEBI" id="CHEBI:71302"/>
        <dbReference type="ChEBI" id="CHEBI:456215"/>
    </reaction>
</comment>
<protein>
    <recommendedName>
        <fullName evidence="2">molybdopterin molybdotransferase</fullName>
        <ecNumber evidence="2">2.10.1.1</ecNumber>
    </recommendedName>
</protein>
<keyword evidence="4" id="KW-0460">Magnesium</keyword>
<comment type="similarity">
    <text evidence="4">Belongs to the MoeA family.</text>
</comment>
<dbReference type="CDD" id="cd00887">
    <property type="entry name" value="MoeA"/>
    <property type="match status" value="1"/>
</dbReference>